<dbReference type="RefSeq" id="WP_378253901.1">
    <property type="nucleotide sequence ID" value="NZ_JBHSJV010000001.1"/>
</dbReference>
<name>A0ABW5NFD1_9FLAO</name>
<gene>
    <name evidence="1" type="ORF">ACFSTE_22490</name>
</gene>
<evidence type="ECO:0008006" key="3">
    <source>
        <dbReference type="Google" id="ProtNLM"/>
    </source>
</evidence>
<reference evidence="2" key="1">
    <citation type="journal article" date="2019" name="Int. J. Syst. Evol. Microbiol.">
        <title>The Global Catalogue of Microorganisms (GCM) 10K type strain sequencing project: providing services to taxonomists for standard genome sequencing and annotation.</title>
        <authorList>
            <consortium name="The Broad Institute Genomics Platform"/>
            <consortium name="The Broad Institute Genome Sequencing Center for Infectious Disease"/>
            <person name="Wu L."/>
            <person name="Ma J."/>
        </authorList>
    </citation>
    <scope>NUCLEOTIDE SEQUENCE [LARGE SCALE GENOMIC DNA]</scope>
    <source>
        <strain evidence="2">KCTC 42423</strain>
    </source>
</reference>
<evidence type="ECO:0000313" key="1">
    <source>
        <dbReference type="EMBL" id="MFD2593624.1"/>
    </source>
</evidence>
<dbReference type="Proteomes" id="UP001597459">
    <property type="component" value="Unassembled WGS sequence"/>
</dbReference>
<comment type="caution">
    <text evidence="1">The sequence shown here is derived from an EMBL/GenBank/DDBJ whole genome shotgun (WGS) entry which is preliminary data.</text>
</comment>
<dbReference type="EMBL" id="JBHULX010000048">
    <property type="protein sequence ID" value="MFD2593624.1"/>
    <property type="molecule type" value="Genomic_DNA"/>
</dbReference>
<keyword evidence="2" id="KW-1185">Reference proteome</keyword>
<organism evidence="1 2">
    <name type="scientific">Aquimarina hainanensis</name>
    <dbReference type="NCBI Taxonomy" id="1578017"/>
    <lineage>
        <taxon>Bacteria</taxon>
        <taxon>Pseudomonadati</taxon>
        <taxon>Bacteroidota</taxon>
        <taxon>Flavobacteriia</taxon>
        <taxon>Flavobacteriales</taxon>
        <taxon>Flavobacteriaceae</taxon>
        <taxon>Aquimarina</taxon>
    </lineage>
</organism>
<evidence type="ECO:0000313" key="2">
    <source>
        <dbReference type="Proteomes" id="UP001597459"/>
    </source>
</evidence>
<protein>
    <recommendedName>
        <fullName evidence="3">Cthe-2314-like HEPN domain-containing protein</fullName>
    </recommendedName>
</protein>
<accession>A0ABW5NFD1</accession>
<proteinExistence type="predicted"/>
<sequence length="213" mass="24901">MMDLSNLNHLKGIIQSDNNLSPKMRSIVTDLIEEKIINVSDSDDNFILFYEDVIQRELAVNFNEILSEQEYIGSSEHATVCLTLCPKFQNLPKNIKVGAWLSDALKFVDYLVLHYIQEIRNDTINPEDYTGDKNNYGEERRRYDKMKSYEQPISNAGSWLEQLYVIRSRVQHNTTVDKKSGKHTLKLLNYNQIQKTISVKYPKTLELIEFIYK</sequence>